<evidence type="ECO:0000256" key="2">
    <source>
        <dbReference type="ARBA" id="ARBA00023136"/>
    </source>
</evidence>
<reference evidence="5" key="1">
    <citation type="submission" date="2023-05" db="EMBL/GenBank/DDBJ databases">
        <title>Genome and transcriptome analyses reveal genes involved in the formation of fine ridges on petal epidermal cells in Hibiscus trionum.</title>
        <authorList>
            <person name="Koshimizu S."/>
            <person name="Masuda S."/>
            <person name="Ishii T."/>
            <person name="Shirasu K."/>
            <person name="Hoshino A."/>
            <person name="Arita M."/>
        </authorList>
    </citation>
    <scope>NUCLEOTIDE SEQUENCE</scope>
    <source>
        <strain evidence="5">Hamamatsu line</strain>
    </source>
</reference>
<dbReference type="OrthoDB" id="746161at2759"/>
<keyword evidence="2 4" id="KW-0472">Membrane</keyword>
<dbReference type="EMBL" id="BSYR01000006">
    <property type="protein sequence ID" value="GMI69538.1"/>
    <property type="molecule type" value="Genomic_DNA"/>
</dbReference>
<keyword evidence="4" id="KW-0812">Transmembrane</keyword>
<comment type="subcellular location">
    <subcellularLocation>
        <location evidence="1">Membrane</location>
    </subcellularLocation>
</comment>
<gene>
    <name evidence="5" type="ORF">HRI_000623100</name>
</gene>
<evidence type="ECO:0000313" key="6">
    <source>
        <dbReference type="Proteomes" id="UP001165190"/>
    </source>
</evidence>
<proteinExistence type="predicted"/>
<feature type="transmembrane region" description="Helical" evidence="4">
    <location>
        <begin position="45"/>
        <end position="67"/>
    </location>
</feature>
<name>A0A9W7H2I9_HIBTR</name>
<accession>A0A9W7H2I9</accession>
<dbReference type="AlphaFoldDB" id="A0A9W7H2I9"/>
<protein>
    <recommendedName>
        <fullName evidence="7">Late embryogenesis abundant protein LEA-2 subgroup domain-containing protein</fullName>
    </recommendedName>
</protein>
<dbReference type="GO" id="GO:0005886">
    <property type="term" value="C:plasma membrane"/>
    <property type="evidence" value="ECO:0007669"/>
    <property type="project" value="TreeGrafter"/>
</dbReference>
<dbReference type="PANTHER" id="PTHR31415">
    <property type="entry name" value="OS05G0367900 PROTEIN"/>
    <property type="match status" value="1"/>
</dbReference>
<dbReference type="GO" id="GO:0009506">
    <property type="term" value="C:plasmodesma"/>
    <property type="evidence" value="ECO:0007669"/>
    <property type="project" value="TreeGrafter"/>
</dbReference>
<evidence type="ECO:0000313" key="5">
    <source>
        <dbReference type="EMBL" id="GMI69538.1"/>
    </source>
</evidence>
<evidence type="ECO:0000256" key="4">
    <source>
        <dbReference type="SAM" id="Phobius"/>
    </source>
</evidence>
<evidence type="ECO:0000256" key="1">
    <source>
        <dbReference type="ARBA" id="ARBA00004370"/>
    </source>
</evidence>
<evidence type="ECO:0000256" key="3">
    <source>
        <dbReference type="SAM" id="MobiDB-lite"/>
    </source>
</evidence>
<dbReference type="Proteomes" id="UP001165190">
    <property type="component" value="Unassembled WGS sequence"/>
</dbReference>
<dbReference type="GO" id="GO:0098542">
    <property type="term" value="P:defense response to other organism"/>
    <property type="evidence" value="ECO:0007669"/>
    <property type="project" value="InterPro"/>
</dbReference>
<organism evidence="5 6">
    <name type="scientific">Hibiscus trionum</name>
    <name type="common">Flower of an hour</name>
    <dbReference type="NCBI Taxonomy" id="183268"/>
    <lineage>
        <taxon>Eukaryota</taxon>
        <taxon>Viridiplantae</taxon>
        <taxon>Streptophyta</taxon>
        <taxon>Embryophyta</taxon>
        <taxon>Tracheophyta</taxon>
        <taxon>Spermatophyta</taxon>
        <taxon>Magnoliopsida</taxon>
        <taxon>eudicotyledons</taxon>
        <taxon>Gunneridae</taxon>
        <taxon>Pentapetalae</taxon>
        <taxon>rosids</taxon>
        <taxon>malvids</taxon>
        <taxon>Malvales</taxon>
        <taxon>Malvaceae</taxon>
        <taxon>Malvoideae</taxon>
        <taxon>Hibiscus</taxon>
    </lineage>
</organism>
<keyword evidence="4" id="KW-1133">Transmembrane helix</keyword>
<sequence length="228" mass="25031">MTDQNQPPQDPPPPQQPPSNMGEGKPPNVHYCPAHDQESSARRSCCLLIFIFLLLAGATVLTVWLVYRPHKPRFIVAGAAIYELNATSQPFISTSMQFTIVMRNPNKRVSIFYSKLQAYVSYRNQQISPPVDLPPLYHETKSTVSLSPVLGSGMVPASAEVVNGLMIDETYGVVALKVVLLGKLRWKAGAIRTLKYGFYVRCDVWVGLKKGVAGPVPLLGAPPCKVDI</sequence>
<evidence type="ECO:0008006" key="7">
    <source>
        <dbReference type="Google" id="ProtNLM"/>
    </source>
</evidence>
<feature type="compositionally biased region" description="Pro residues" evidence="3">
    <location>
        <begin position="8"/>
        <end position="17"/>
    </location>
</feature>
<comment type="caution">
    <text evidence="5">The sequence shown here is derived from an EMBL/GenBank/DDBJ whole genome shotgun (WGS) entry which is preliminary data.</text>
</comment>
<dbReference type="InterPro" id="IPR044839">
    <property type="entry name" value="NDR1-like"/>
</dbReference>
<dbReference type="PANTHER" id="PTHR31415:SF9">
    <property type="entry name" value="OS05G0367900 PROTEIN"/>
    <property type="match status" value="1"/>
</dbReference>
<keyword evidence="6" id="KW-1185">Reference proteome</keyword>
<feature type="region of interest" description="Disordered" evidence="3">
    <location>
        <begin position="1"/>
        <end position="34"/>
    </location>
</feature>